<accession>A0A4Y3RJQ0</accession>
<dbReference type="AlphaFoldDB" id="A0A4Y3RJQ0"/>
<proteinExistence type="predicted"/>
<keyword evidence="2" id="KW-1185">Reference proteome</keyword>
<reference evidence="1 2" key="1">
    <citation type="submission" date="2019-06" db="EMBL/GenBank/DDBJ databases">
        <title>Whole genome shotgun sequence of Streptomyces gardneri NBRC 12865.</title>
        <authorList>
            <person name="Hosoyama A."/>
            <person name="Uohara A."/>
            <person name="Ohji S."/>
            <person name="Ichikawa N."/>
        </authorList>
    </citation>
    <scope>NUCLEOTIDE SEQUENCE [LARGE SCALE GENOMIC DNA]</scope>
    <source>
        <strain evidence="1 2">NBRC 12865</strain>
    </source>
</reference>
<gene>
    <name evidence="1" type="ORF">SGA01_36660</name>
</gene>
<comment type="caution">
    <text evidence="1">The sequence shown here is derived from an EMBL/GenBank/DDBJ whole genome shotgun (WGS) entry which is preliminary data.</text>
</comment>
<organism evidence="1 2">
    <name type="scientific">Streptomyces gardneri</name>
    <dbReference type="NCBI Taxonomy" id="66892"/>
    <lineage>
        <taxon>Bacteria</taxon>
        <taxon>Bacillati</taxon>
        <taxon>Actinomycetota</taxon>
        <taxon>Actinomycetes</taxon>
        <taxon>Kitasatosporales</taxon>
        <taxon>Streptomycetaceae</taxon>
        <taxon>Streptomyces</taxon>
    </lineage>
</organism>
<dbReference type="Proteomes" id="UP000315226">
    <property type="component" value="Unassembled WGS sequence"/>
</dbReference>
<evidence type="ECO:0000313" key="2">
    <source>
        <dbReference type="Proteomes" id="UP000315226"/>
    </source>
</evidence>
<sequence>MAAGSVWARHRWTGWSADDRRWCTHLLDTMNERVPESVDQGERWVCEQRAVFRSGRLPLSRDRLDQTPSRAGHDS</sequence>
<evidence type="ECO:0000313" key="1">
    <source>
        <dbReference type="EMBL" id="GEB58061.1"/>
    </source>
</evidence>
<dbReference type="EMBL" id="BJMN01000022">
    <property type="protein sequence ID" value="GEB58061.1"/>
    <property type="molecule type" value="Genomic_DNA"/>
</dbReference>
<name>A0A4Y3RJQ0_9ACTN</name>
<protein>
    <submittedName>
        <fullName evidence="1">Uncharacterized protein</fullName>
    </submittedName>
</protein>